<proteinExistence type="predicted"/>
<organism evidence="1 2">
    <name type="scientific">Neisseria chenwenguii</name>
    <dbReference type="NCBI Taxonomy" id="1853278"/>
    <lineage>
        <taxon>Bacteria</taxon>
        <taxon>Pseudomonadati</taxon>
        <taxon>Pseudomonadota</taxon>
        <taxon>Betaproteobacteria</taxon>
        <taxon>Neisseriales</taxon>
        <taxon>Neisseriaceae</taxon>
        <taxon>Neisseria</taxon>
    </lineage>
</organism>
<dbReference type="KEGG" id="nei:BG910_07140"/>
<dbReference type="EMBL" id="CP022278">
    <property type="protein sequence ID" value="ASK27549.1"/>
    <property type="molecule type" value="Genomic_DNA"/>
</dbReference>
<dbReference type="AlphaFoldDB" id="A0A220S242"/>
<keyword evidence="2" id="KW-1185">Reference proteome</keyword>
<dbReference type="Proteomes" id="UP000198238">
    <property type="component" value="Chromosome"/>
</dbReference>
<evidence type="ECO:0000313" key="2">
    <source>
        <dbReference type="Proteomes" id="UP000198238"/>
    </source>
</evidence>
<evidence type="ECO:0000313" key="1">
    <source>
        <dbReference type="EMBL" id="ASK27549.1"/>
    </source>
</evidence>
<reference evidence="1 2" key="1">
    <citation type="submission" date="2017-06" db="EMBL/GenBank/DDBJ databases">
        <title>Neisseria chenwenguii sp. nov., isolated from the intestinal contents of Tibetan Plateau Pika in Yushu, Qinghai Province, China.</title>
        <authorList>
            <person name="Zhang G."/>
        </authorList>
    </citation>
    <scope>NUCLEOTIDE SEQUENCE [LARGE SCALE GENOMIC DNA]</scope>
    <source>
        <strain evidence="1 2">10023</strain>
    </source>
</reference>
<name>A0A220S242_9NEIS</name>
<sequence length="124" mass="12881">MCNGICGLKRCRLNLRVQTASDWSESASRITEAAAVHWRADFPAARHHAAVAAHIAVHAARVLAAVVVDVVDAVDAGVGAGAVVARQTAGSSETTQPDSAVAESTLMTPGRTGIGVWKQSCFFL</sequence>
<accession>A0A220S242</accession>
<protein>
    <submittedName>
        <fullName evidence="1">Uncharacterized protein</fullName>
    </submittedName>
</protein>
<gene>
    <name evidence="1" type="ORF">BG910_07140</name>
</gene>